<comment type="caution">
    <text evidence="1">The sequence shown here is derived from an EMBL/GenBank/DDBJ whole genome shotgun (WGS) entry which is preliminary data.</text>
</comment>
<dbReference type="EMBL" id="LFOD01000019">
    <property type="protein sequence ID" value="KMV16614.1"/>
    <property type="molecule type" value="Genomic_DNA"/>
</dbReference>
<dbReference type="RefSeq" id="WP_019346651.1">
    <property type="nucleotide sequence ID" value="NZ_AGSZ01000424.1"/>
</dbReference>
<evidence type="ECO:0000313" key="1">
    <source>
        <dbReference type="EMBL" id="KMV16614.1"/>
    </source>
</evidence>
<dbReference type="InterPro" id="IPR022536">
    <property type="entry name" value="EspC"/>
</dbReference>
<protein>
    <recommendedName>
        <fullName evidence="3">ESX-1 secretion-associated protein</fullName>
    </recommendedName>
</protein>
<dbReference type="Proteomes" id="UP000037594">
    <property type="component" value="Unassembled WGS sequence"/>
</dbReference>
<dbReference type="PATRIC" id="fig|451644.5.peg.4036"/>
<sequence length="108" mass="11115">MTGGFLGVTSAHVRELSEGQSLADSAISVAAKVTEGVAGSMWLSHGAVCAASNTAVGVAHDARAAACAAMASKSRDLSEKLNIAGSRYDRTDSEAEADIGKEMYPRWV</sequence>
<name>A0A0J8WUE1_9MYCO</name>
<organism evidence="1 2">
    <name type="scientific">Mycolicibacterium conceptionense</name>
    <dbReference type="NCBI Taxonomy" id="451644"/>
    <lineage>
        <taxon>Bacteria</taxon>
        <taxon>Bacillati</taxon>
        <taxon>Actinomycetota</taxon>
        <taxon>Actinomycetes</taxon>
        <taxon>Mycobacteriales</taxon>
        <taxon>Mycobacteriaceae</taxon>
        <taxon>Mycolicibacterium</taxon>
    </lineage>
</organism>
<dbReference type="AlphaFoldDB" id="A0A0J8WUE1"/>
<gene>
    <name evidence="1" type="ORF">ACT17_19540</name>
</gene>
<accession>A0A0J8WUE1</accession>
<dbReference type="Pfam" id="PF10824">
    <property type="entry name" value="T7SS_ESX_EspC"/>
    <property type="match status" value="1"/>
</dbReference>
<dbReference type="GO" id="GO:0009306">
    <property type="term" value="P:protein secretion"/>
    <property type="evidence" value="ECO:0007669"/>
    <property type="project" value="InterPro"/>
</dbReference>
<evidence type="ECO:0008006" key="3">
    <source>
        <dbReference type="Google" id="ProtNLM"/>
    </source>
</evidence>
<reference evidence="1 2" key="1">
    <citation type="submission" date="2015-06" db="EMBL/GenBank/DDBJ databases">
        <title>Genome sequence of Mycobacterium conceptionense strain MLE.</title>
        <authorList>
            <person name="Greninger A.L."/>
            <person name="Cunningham G."/>
            <person name="Chiu C.Y."/>
            <person name="Miller S."/>
        </authorList>
    </citation>
    <scope>NUCLEOTIDE SEQUENCE [LARGE SCALE GENOMIC DNA]</scope>
    <source>
        <strain evidence="1 2">MLE</strain>
    </source>
</reference>
<proteinExistence type="predicted"/>
<evidence type="ECO:0000313" key="2">
    <source>
        <dbReference type="Proteomes" id="UP000037594"/>
    </source>
</evidence>